<keyword evidence="3" id="KW-1185">Reference proteome</keyword>
<evidence type="ECO:0000313" key="3">
    <source>
        <dbReference type="Proteomes" id="UP000192257"/>
    </source>
</evidence>
<feature type="chain" id="PRO_5012258957" description="Secreted protein" evidence="1">
    <location>
        <begin position="19"/>
        <end position="129"/>
    </location>
</feature>
<evidence type="ECO:0008006" key="4">
    <source>
        <dbReference type="Google" id="ProtNLM"/>
    </source>
</evidence>
<organism evidence="2 3">
    <name type="scientific">Trypanosoma theileri</name>
    <dbReference type="NCBI Taxonomy" id="67003"/>
    <lineage>
        <taxon>Eukaryota</taxon>
        <taxon>Discoba</taxon>
        <taxon>Euglenozoa</taxon>
        <taxon>Kinetoplastea</taxon>
        <taxon>Metakinetoplastina</taxon>
        <taxon>Trypanosomatida</taxon>
        <taxon>Trypanosomatidae</taxon>
        <taxon>Trypanosoma</taxon>
    </lineage>
</organism>
<evidence type="ECO:0000256" key="1">
    <source>
        <dbReference type="SAM" id="SignalP"/>
    </source>
</evidence>
<proteinExistence type="predicted"/>
<keyword evidence="1" id="KW-0732">Signal</keyword>
<sequence length="129" mass="13978">VFILLFWSFVASVSLCRSALVELGGAPGPPGLVRVAGSVPHPCIFFWGVPGAPSGFCRRDLCFHVLVVAALLFAAPRVALWLWASASHGVGWPPRAGFYTNMPLVMRAAFICRQGVGYMNLFKETKCTH</sequence>
<dbReference type="VEuPathDB" id="TriTrypDB:TM35_000801070"/>
<gene>
    <name evidence="2" type="ORF">TM35_000801070</name>
</gene>
<protein>
    <recommendedName>
        <fullName evidence="4">Secreted protein</fullName>
    </recommendedName>
</protein>
<reference evidence="2 3" key="1">
    <citation type="submission" date="2017-03" db="EMBL/GenBank/DDBJ databases">
        <title>An alternative strategy for trypanosome survival in the mammalian bloodstream revealed through genome and transcriptome analysis of the ubiquitous bovine parasite Trypanosoma (Megatrypanum) theileri.</title>
        <authorList>
            <person name="Kelly S."/>
            <person name="Ivens A."/>
            <person name="Mott A."/>
            <person name="O'Neill E."/>
            <person name="Emms D."/>
            <person name="Macleod O."/>
            <person name="Voorheis P."/>
            <person name="Matthews J."/>
            <person name="Matthews K."/>
            <person name="Carrington M."/>
        </authorList>
    </citation>
    <scope>NUCLEOTIDE SEQUENCE [LARGE SCALE GENOMIC DNA]</scope>
    <source>
        <strain evidence="2">Edinburgh</strain>
    </source>
</reference>
<accession>A0A1X0NGS1</accession>
<name>A0A1X0NGS1_9TRYP</name>
<feature type="signal peptide" evidence="1">
    <location>
        <begin position="1"/>
        <end position="18"/>
    </location>
</feature>
<dbReference type="EMBL" id="NBCO01000080">
    <property type="protein sequence ID" value="ORC82969.1"/>
    <property type="molecule type" value="Genomic_DNA"/>
</dbReference>
<dbReference type="Proteomes" id="UP000192257">
    <property type="component" value="Unassembled WGS sequence"/>
</dbReference>
<evidence type="ECO:0000313" key="2">
    <source>
        <dbReference type="EMBL" id="ORC82969.1"/>
    </source>
</evidence>
<dbReference type="RefSeq" id="XP_028877336.1">
    <property type="nucleotide sequence ID" value="XM_029031373.1"/>
</dbReference>
<dbReference type="AlphaFoldDB" id="A0A1X0NGS1"/>
<feature type="non-terminal residue" evidence="2">
    <location>
        <position position="1"/>
    </location>
</feature>
<dbReference type="GeneID" id="39991153"/>
<comment type="caution">
    <text evidence="2">The sequence shown here is derived from an EMBL/GenBank/DDBJ whole genome shotgun (WGS) entry which is preliminary data.</text>
</comment>